<dbReference type="InterPro" id="IPR021361">
    <property type="entry name" value="Tad2-like_dom"/>
</dbReference>
<gene>
    <name evidence="2" type="ORF">Xentx_00480</name>
</gene>
<dbReference type="EMBL" id="MKGR01000002">
    <property type="protein sequence ID" value="OKP08809.1"/>
    <property type="molecule type" value="Genomic_DNA"/>
</dbReference>
<feature type="domain" description="Thoeris anti-defense 2-like" evidence="1">
    <location>
        <begin position="13"/>
        <end position="95"/>
    </location>
</feature>
<organism evidence="2 3">
    <name type="scientific">Xenorhabdus thuongxuanensis</name>
    <dbReference type="NCBI Taxonomy" id="1873484"/>
    <lineage>
        <taxon>Bacteria</taxon>
        <taxon>Pseudomonadati</taxon>
        <taxon>Pseudomonadota</taxon>
        <taxon>Gammaproteobacteria</taxon>
        <taxon>Enterobacterales</taxon>
        <taxon>Morganellaceae</taxon>
        <taxon>Xenorhabdus</taxon>
    </lineage>
</organism>
<dbReference type="AlphaFoldDB" id="A0A1Q5U8N2"/>
<keyword evidence="3" id="KW-1185">Reference proteome</keyword>
<reference evidence="2 3" key="1">
    <citation type="submission" date="2016-09" db="EMBL/GenBank/DDBJ databases">
        <title>Xenorhabdus thuongxuanensis sp. nov. and Xenorhabdus eapokensis sp. nov., isolated from Steinernema species.</title>
        <authorList>
            <person name="Kaempfer P."/>
            <person name="Tobias N.J."/>
            <person name="Phan Ke L."/>
            <person name="Bode H.B."/>
            <person name="Glaeser S.P."/>
        </authorList>
    </citation>
    <scope>NUCLEOTIDE SEQUENCE [LARGE SCALE GENOMIC DNA]</scope>
    <source>
        <strain evidence="2 3">30TX1</strain>
    </source>
</reference>
<sequence>MPLSDFGKITMITFNEALDALKQGKRIARNGWNGKGMLLYLIKGTELQRGLEYGYGEYLGEPAFVDSICMKTADNKLVVGWLASQTDLLANDWIILG</sequence>
<evidence type="ECO:0000313" key="2">
    <source>
        <dbReference type="EMBL" id="OKP08809.1"/>
    </source>
</evidence>
<comment type="caution">
    <text evidence="2">The sequence shown here is derived from an EMBL/GenBank/DDBJ whole genome shotgun (WGS) entry which is preliminary data.</text>
</comment>
<accession>A0A1Q5U8N2</accession>
<dbReference type="Proteomes" id="UP000186277">
    <property type="component" value="Unassembled WGS sequence"/>
</dbReference>
<proteinExistence type="predicted"/>
<evidence type="ECO:0000313" key="3">
    <source>
        <dbReference type="Proteomes" id="UP000186277"/>
    </source>
</evidence>
<protein>
    <submittedName>
        <fullName evidence="2">Phage related protein</fullName>
    </submittedName>
</protein>
<dbReference type="Pfam" id="PF11195">
    <property type="entry name" value="Tad2-like"/>
    <property type="match status" value="1"/>
</dbReference>
<evidence type="ECO:0000259" key="1">
    <source>
        <dbReference type="Pfam" id="PF11195"/>
    </source>
</evidence>
<name>A0A1Q5U8N2_9GAMM</name>